<dbReference type="STRING" id="542762.A0A4S4DPE5"/>
<dbReference type="EMBL" id="SDRB02010748">
    <property type="protein sequence ID" value="THG04534.1"/>
    <property type="molecule type" value="Genomic_DNA"/>
</dbReference>
<organism evidence="1 2">
    <name type="scientific">Camellia sinensis var. sinensis</name>
    <name type="common">China tea</name>
    <dbReference type="NCBI Taxonomy" id="542762"/>
    <lineage>
        <taxon>Eukaryota</taxon>
        <taxon>Viridiplantae</taxon>
        <taxon>Streptophyta</taxon>
        <taxon>Embryophyta</taxon>
        <taxon>Tracheophyta</taxon>
        <taxon>Spermatophyta</taxon>
        <taxon>Magnoliopsida</taxon>
        <taxon>eudicotyledons</taxon>
        <taxon>Gunneridae</taxon>
        <taxon>Pentapetalae</taxon>
        <taxon>asterids</taxon>
        <taxon>Ericales</taxon>
        <taxon>Theaceae</taxon>
        <taxon>Camellia</taxon>
    </lineage>
</organism>
<comment type="caution">
    <text evidence="1">The sequence shown here is derived from an EMBL/GenBank/DDBJ whole genome shotgun (WGS) entry which is preliminary data.</text>
</comment>
<reference evidence="1 2" key="1">
    <citation type="journal article" date="2018" name="Proc. Natl. Acad. Sci. U.S.A.">
        <title>Draft genome sequence of Camellia sinensis var. sinensis provides insights into the evolution of the tea genome and tea quality.</title>
        <authorList>
            <person name="Wei C."/>
            <person name="Yang H."/>
            <person name="Wang S."/>
            <person name="Zhao J."/>
            <person name="Liu C."/>
            <person name="Gao L."/>
            <person name="Xia E."/>
            <person name="Lu Y."/>
            <person name="Tai Y."/>
            <person name="She G."/>
            <person name="Sun J."/>
            <person name="Cao H."/>
            <person name="Tong W."/>
            <person name="Gao Q."/>
            <person name="Li Y."/>
            <person name="Deng W."/>
            <person name="Jiang X."/>
            <person name="Wang W."/>
            <person name="Chen Q."/>
            <person name="Zhang S."/>
            <person name="Li H."/>
            <person name="Wu J."/>
            <person name="Wang P."/>
            <person name="Li P."/>
            <person name="Shi C."/>
            <person name="Zheng F."/>
            <person name="Jian J."/>
            <person name="Huang B."/>
            <person name="Shan D."/>
            <person name="Shi M."/>
            <person name="Fang C."/>
            <person name="Yue Y."/>
            <person name="Li F."/>
            <person name="Li D."/>
            <person name="Wei S."/>
            <person name="Han B."/>
            <person name="Jiang C."/>
            <person name="Yin Y."/>
            <person name="Xia T."/>
            <person name="Zhang Z."/>
            <person name="Bennetzen J.L."/>
            <person name="Zhao S."/>
            <person name="Wan X."/>
        </authorList>
    </citation>
    <scope>NUCLEOTIDE SEQUENCE [LARGE SCALE GENOMIC DNA]</scope>
    <source>
        <strain evidence="2">cv. Shuchazao</strain>
        <tissue evidence="1">Leaf</tissue>
    </source>
</reference>
<name>A0A4S4DPE5_CAMSN</name>
<dbReference type="AlphaFoldDB" id="A0A4S4DPE5"/>
<evidence type="ECO:0000313" key="2">
    <source>
        <dbReference type="Proteomes" id="UP000306102"/>
    </source>
</evidence>
<keyword evidence="2" id="KW-1185">Reference proteome</keyword>
<sequence length="349" mass="38150">MLGNAVARHAGRGRGMAFRTWHAGQRCGMSCWPRPLHGMLAKAKAWHAGQRYGMACGPESWHGMPAKAVAWHVGQGYSMPRCVTQWRGMLGNAVARHAGQGRGMAETVPWHSDLGMLGNAVACHAGRGRGMACWPRLRRGTLGNAVAWHAGPRRGKACGPRLWHGMLAEAVAWLAGRGRGMAFQPWHAGQRCGMACVSRPWHGMLAKAKGWHAGQRGGMACWATSMDFIPGIDGPSEGVPRVLACFSNFGFQKIVVSGVFSLSEENLGRANGHIFNVSNRNNEVTIRQLTEMMTQVSNSSFNLLIPIMSRFDTSFNEYNSNCAVESYISYYSNLIPYGSLPYTMSYCES</sequence>
<dbReference type="Proteomes" id="UP000306102">
    <property type="component" value="Unassembled WGS sequence"/>
</dbReference>
<evidence type="ECO:0000313" key="1">
    <source>
        <dbReference type="EMBL" id="THG04534.1"/>
    </source>
</evidence>
<protein>
    <submittedName>
        <fullName evidence="1">Uncharacterized protein</fullName>
    </submittedName>
</protein>
<accession>A0A4S4DPE5</accession>
<proteinExistence type="predicted"/>
<gene>
    <name evidence="1" type="ORF">TEA_028897</name>
</gene>